<keyword evidence="5" id="KW-1185">Reference proteome</keyword>
<sequence>MAANRGAKIILHSLERSRSQRILWLLEELNLSYEIRPYKRGLHERAPPELKSIHPLGKAPILEIQHPSLGRNGGNTVSGSDGGNSTVLAESAAIMEHLLENFTWRRYWYYMHYAEGSLMPLVVTNILMDVVQSAPPFFLKPFLGIIPGIVKKEYCQPNFSTHLGFLEEQLAKTPTDSVGKGKEDKYLAGTQFTAADILMSYPLIILEEVNVLVKERYPVLSDYVKRLRVMDGYQKAVQILEEVEGQEYKVF</sequence>
<reference evidence="4 5" key="1">
    <citation type="submission" date="2024-07" db="EMBL/GenBank/DDBJ databases">
        <title>Section-level genome sequencing and comparative genomics of Aspergillus sections Usti and Cavernicolus.</title>
        <authorList>
            <consortium name="Lawrence Berkeley National Laboratory"/>
            <person name="Nybo J.L."/>
            <person name="Vesth T.C."/>
            <person name="Theobald S."/>
            <person name="Frisvad J.C."/>
            <person name="Larsen T.O."/>
            <person name="Kjaerboelling I."/>
            <person name="Rothschild-Mancinelli K."/>
            <person name="Lyhne E.K."/>
            <person name="Kogle M.E."/>
            <person name="Barry K."/>
            <person name="Clum A."/>
            <person name="Na H."/>
            <person name="Ledsgaard L."/>
            <person name="Lin J."/>
            <person name="Lipzen A."/>
            <person name="Kuo A."/>
            <person name="Riley R."/>
            <person name="Mondo S."/>
            <person name="Labutti K."/>
            <person name="Haridas S."/>
            <person name="Pangalinan J."/>
            <person name="Salamov A.A."/>
            <person name="Simmons B.A."/>
            <person name="Magnuson J.K."/>
            <person name="Chen J."/>
            <person name="Drula E."/>
            <person name="Henrissat B."/>
            <person name="Wiebenga A."/>
            <person name="Lubbers R.J."/>
            <person name="Gomes A.C."/>
            <person name="Makela M.R."/>
            <person name="Stajich J."/>
            <person name="Grigoriev I.V."/>
            <person name="Mortensen U.H."/>
            <person name="De Vries R.P."/>
            <person name="Baker S.E."/>
            <person name="Andersen M.R."/>
        </authorList>
    </citation>
    <scope>NUCLEOTIDE SEQUENCE [LARGE SCALE GENOMIC DNA]</scope>
    <source>
        <strain evidence="4 5">CBS 588.65</strain>
    </source>
</reference>
<proteinExistence type="inferred from homology"/>
<dbReference type="Pfam" id="PF00043">
    <property type="entry name" value="GST_C"/>
    <property type="match status" value="1"/>
</dbReference>
<dbReference type="PANTHER" id="PTHR44051">
    <property type="entry name" value="GLUTATHIONE S-TRANSFERASE-RELATED"/>
    <property type="match status" value="1"/>
</dbReference>
<dbReference type="InterPro" id="IPR010987">
    <property type="entry name" value="Glutathione-S-Trfase_C-like"/>
</dbReference>
<dbReference type="Pfam" id="PF13409">
    <property type="entry name" value="GST_N_2"/>
    <property type="match status" value="1"/>
</dbReference>
<dbReference type="PROSITE" id="PS50405">
    <property type="entry name" value="GST_CTER"/>
    <property type="match status" value="1"/>
</dbReference>
<accession>A0ABR4I556</accession>
<organism evidence="4 5">
    <name type="scientific">Aspergillus granulosus</name>
    <dbReference type="NCBI Taxonomy" id="176169"/>
    <lineage>
        <taxon>Eukaryota</taxon>
        <taxon>Fungi</taxon>
        <taxon>Dikarya</taxon>
        <taxon>Ascomycota</taxon>
        <taxon>Pezizomycotina</taxon>
        <taxon>Eurotiomycetes</taxon>
        <taxon>Eurotiomycetidae</taxon>
        <taxon>Eurotiales</taxon>
        <taxon>Aspergillaceae</taxon>
        <taxon>Aspergillus</taxon>
        <taxon>Aspergillus subgen. Nidulantes</taxon>
    </lineage>
</organism>
<dbReference type="InterPro" id="IPR036282">
    <property type="entry name" value="Glutathione-S-Trfase_C_sf"/>
</dbReference>
<protein>
    <recommendedName>
        <fullName evidence="6">Glutathione S-transferase</fullName>
    </recommendedName>
</protein>
<gene>
    <name evidence="4" type="ORF">BJX63DRAFT_417316</name>
</gene>
<dbReference type="InterPro" id="IPR040079">
    <property type="entry name" value="Glutathione_S-Trfase"/>
</dbReference>
<feature type="domain" description="GST C-terminal" evidence="3">
    <location>
        <begin position="113"/>
        <end position="251"/>
    </location>
</feature>
<dbReference type="PANTHER" id="PTHR44051:SF9">
    <property type="entry name" value="GLUTATHIONE S-TRANSFERASE 1"/>
    <property type="match status" value="1"/>
</dbReference>
<feature type="domain" description="GST N-terminal" evidence="2">
    <location>
        <begin position="6"/>
        <end position="106"/>
    </location>
</feature>
<dbReference type="SFLD" id="SFLDG00358">
    <property type="entry name" value="Main_(cytGST)"/>
    <property type="match status" value="1"/>
</dbReference>
<dbReference type="SUPFAM" id="SSF47616">
    <property type="entry name" value="GST C-terminal domain-like"/>
    <property type="match status" value="1"/>
</dbReference>
<dbReference type="CDD" id="cd03046">
    <property type="entry name" value="GST_N_GTT1_like"/>
    <property type="match status" value="1"/>
</dbReference>
<evidence type="ECO:0000313" key="4">
    <source>
        <dbReference type="EMBL" id="KAL2822893.1"/>
    </source>
</evidence>
<dbReference type="Proteomes" id="UP001610334">
    <property type="component" value="Unassembled WGS sequence"/>
</dbReference>
<dbReference type="SUPFAM" id="SSF52833">
    <property type="entry name" value="Thioredoxin-like"/>
    <property type="match status" value="1"/>
</dbReference>
<dbReference type="InterPro" id="IPR004045">
    <property type="entry name" value="Glutathione_S-Trfase_N"/>
</dbReference>
<dbReference type="InterPro" id="IPR036249">
    <property type="entry name" value="Thioredoxin-like_sf"/>
</dbReference>
<name>A0ABR4I556_9EURO</name>
<dbReference type="PROSITE" id="PS50404">
    <property type="entry name" value="GST_NTER"/>
    <property type="match status" value="1"/>
</dbReference>
<dbReference type="Gene3D" id="3.40.30.10">
    <property type="entry name" value="Glutaredoxin"/>
    <property type="match status" value="1"/>
</dbReference>
<evidence type="ECO:0000313" key="5">
    <source>
        <dbReference type="Proteomes" id="UP001610334"/>
    </source>
</evidence>
<comment type="caution">
    <text evidence="4">The sequence shown here is derived from an EMBL/GenBank/DDBJ whole genome shotgun (WGS) entry which is preliminary data.</text>
</comment>
<dbReference type="InterPro" id="IPR004046">
    <property type="entry name" value="GST_C"/>
</dbReference>
<comment type="similarity">
    <text evidence="1">Belongs to the GST superfamily.</text>
</comment>
<evidence type="ECO:0000259" key="3">
    <source>
        <dbReference type="PROSITE" id="PS50405"/>
    </source>
</evidence>
<evidence type="ECO:0000256" key="1">
    <source>
        <dbReference type="ARBA" id="ARBA00007409"/>
    </source>
</evidence>
<evidence type="ECO:0000259" key="2">
    <source>
        <dbReference type="PROSITE" id="PS50404"/>
    </source>
</evidence>
<dbReference type="Gene3D" id="1.20.1050.10">
    <property type="match status" value="1"/>
</dbReference>
<dbReference type="EMBL" id="JBFXLT010000001">
    <property type="protein sequence ID" value="KAL2822893.1"/>
    <property type="molecule type" value="Genomic_DNA"/>
</dbReference>
<evidence type="ECO:0008006" key="6">
    <source>
        <dbReference type="Google" id="ProtNLM"/>
    </source>
</evidence>
<dbReference type="SFLD" id="SFLDS00019">
    <property type="entry name" value="Glutathione_Transferase_(cytos"/>
    <property type="match status" value="1"/>
</dbReference>